<reference evidence="6" key="2">
    <citation type="submission" date="2015-09" db="EMBL/GenBank/DDBJ databases">
        <title>Draft genome sequence of a multidrug-resistant Chryseobacterium indologenes isolate from Malaysia.</title>
        <authorList>
            <person name="Yu C.Y."/>
            <person name="Ang G.Y."/>
            <person name="Chan K.-G."/>
        </authorList>
    </citation>
    <scope>NUCLEOTIDE SEQUENCE [LARGE SCALE GENOMIC DNA]</scope>
    <source>
        <strain evidence="6">CI_885</strain>
    </source>
</reference>
<dbReference type="NCBIfam" id="TIGR04183">
    <property type="entry name" value="Por_Secre_tail"/>
    <property type="match status" value="1"/>
</dbReference>
<feature type="domain" description="Secretion system C-terminal sorting" evidence="4">
    <location>
        <begin position="313"/>
        <end position="386"/>
    </location>
</feature>
<dbReference type="PATRIC" id="fig|253.9.peg.940"/>
<gene>
    <name evidence="5" type="ORF">AOB46_15045</name>
</gene>
<protein>
    <recommendedName>
        <fullName evidence="4">Secretion system C-terminal sorting domain-containing protein</fullName>
    </recommendedName>
</protein>
<proteinExistence type="predicted"/>
<dbReference type="OrthoDB" id="9808953at2"/>
<dbReference type="InterPro" id="IPR011049">
    <property type="entry name" value="Serralysin-like_metalloprot_C"/>
</dbReference>
<dbReference type="EMBL" id="LJOD01000010">
    <property type="protein sequence ID" value="KPE50345.1"/>
    <property type="molecule type" value="Genomic_DNA"/>
</dbReference>
<keyword evidence="1 3" id="KW-0732">Signal</keyword>
<evidence type="ECO:0000256" key="3">
    <source>
        <dbReference type="SAM" id="SignalP"/>
    </source>
</evidence>
<keyword evidence="2" id="KW-0175">Coiled coil</keyword>
<accession>A0A0N1KRY0</accession>
<dbReference type="InterPro" id="IPR026444">
    <property type="entry name" value="Secre_tail"/>
</dbReference>
<sequence length="388" mass="40778">MKRHLLNLKNIVAGAMIFSAGVMNAQQWEITGNSGITSTNYVGTNEQSYLFLRTGGSLPNPGQAFLTSPGSFVVDAVNNSNGVKAKGSIITGSQNMLGGNANSSIVGGWGNSLQASGGANLVVGQTNTVLNDAGKSIALGWNNTVRASNQFAIGVGVDLTSEYSGGFGVDLIATGNRSFVIGSGTHASTKLTNSIPYSIMFGLSKNSTMLIKDQQVGVRTNAPTANFHTVGTVRLQDLPNGSGKALVVDADGNVMVASTALAKQANDQTVTELQNQIDDLKLQVDELKSLLLKQTGIKDISSGNSARLYQNVPNPTKGETNIKYYLPNGSKNSSIEIYSASGQLVKSFPIREAGEGNIAVNNIKSGMYLYKLSVDGKTIDTKKMLIQD</sequence>
<dbReference type="Pfam" id="PF18962">
    <property type="entry name" value="Por_Secre_tail"/>
    <property type="match status" value="1"/>
</dbReference>
<feature type="coiled-coil region" evidence="2">
    <location>
        <begin position="263"/>
        <end position="290"/>
    </location>
</feature>
<dbReference type="Proteomes" id="UP000037953">
    <property type="component" value="Unassembled WGS sequence"/>
</dbReference>
<dbReference type="SUPFAM" id="SSF101967">
    <property type="entry name" value="Adhesin YadA, collagen-binding domain"/>
    <property type="match status" value="1"/>
</dbReference>
<evidence type="ECO:0000256" key="1">
    <source>
        <dbReference type="ARBA" id="ARBA00022729"/>
    </source>
</evidence>
<reference evidence="5 6" key="1">
    <citation type="journal article" date="2015" name="Genom Data">
        <title>Draft genome sequence of a multidrug-resistant Chryseobacterium indologenes isolate from Malaysia.</title>
        <authorList>
            <person name="Yu C.Y."/>
            <person name="Ang G.Y."/>
            <person name="Cheng H.J."/>
            <person name="Cheong Y.M."/>
            <person name="Yin W.F."/>
            <person name="Chan K.G."/>
        </authorList>
    </citation>
    <scope>NUCLEOTIDE SEQUENCE [LARGE SCALE GENOMIC DNA]</scope>
    <source>
        <strain evidence="5 6">CI_885</strain>
    </source>
</reference>
<evidence type="ECO:0000259" key="4">
    <source>
        <dbReference type="Pfam" id="PF18962"/>
    </source>
</evidence>
<evidence type="ECO:0000256" key="2">
    <source>
        <dbReference type="SAM" id="Coils"/>
    </source>
</evidence>
<feature type="chain" id="PRO_5005876003" description="Secretion system C-terminal sorting domain-containing protein" evidence="3">
    <location>
        <begin position="26"/>
        <end position="388"/>
    </location>
</feature>
<dbReference type="AlphaFoldDB" id="A0A0N1KRY0"/>
<organism evidence="5 6">
    <name type="scientific">Chryseobacterium indologenes</name>
    <name type="common">Flavobacterium indologenes</name>
    <dbReference type="NCBI Taxonomy" id="253"/>
    <lineage>
        <taxon>Bacteria</taxon>
        <taxon>Pseudomonadati</taxon>
        <taxon>Bacteroidota</taxon>
        <taxon>Flavobacteriia</taxon>
        <taxon>Flavobacteriales</taxon>
        <taxon>Weeksellaceae</taxon>
        <taxon>Chryseobacterium group</taxon>
        <taxon>Chryseobacterium</taxon>
    </lineage>
</organism>
<comment type="caution">
    <text evidence="5">The sequence shown here is derived from an EMBL/GenBank/DDBJ whole genome shotgun (WGS) entry which is preliminary data.</text>
</comment>
<evidence type="ECO:0000313" key="5">
    <source>
        <dbReference type="EMBL" id="KPE50345.1"/>
    </source>
</evidence>
<dbReference type="Gene3D" id="2.150.10.10">
    <property type="entry name" value="Serralysin-like metalloprotease, C-terminal"/>
    <property type="match status" value="1"/>
</dbReference>
<name>A0A0N1KRY0_CHRID</name>
<evidence type="ECO:0000313" key="6">
    <source>
        <dbReference type="Proteomes" id="UP000037953"/>
    </source>
</evidence>
<dbReference type="RefSeq" id="WP_062700817.1">
    <property type="nucleotide sequence ID" value="NZ_LJOD01000010.1"/>
</dbReference>
<feature type="signal peptide" evidence="3">
    <location>
        <begin position="1"/>
        <end position="25"/>
    </location>
</feature>